<dbReference type="PROSITE" id="PS50106">
    <property type="entry name" value="PDZ"/>
    <property type="match status" value="1"/>
</dbReference>
<evidence type="ECO:0000259" key="3">
    <source>
        <dbReference type="PROSITE" id="PS50002"/>
    </source>
</evidence>
<evidence type="ECO:0000259" key="4">
    <source>
        <dbReference type="PROSITE" id="PS50011"/>
    </source>
</evidence>
<protein>
    <submittedName>
        <fullName evidence="6">Uncharacterized protein</fullName>
    </submittedName>
</protein>
<dbReference type="OrthoDB" id="336747at2759"/>
<name>A0A7R9Q6A9_9ACAR</name>
<dbReference type="Proteomes" id="UP000759131">
    <property type="component" value="Unassembled WGS sequence"/>
</dbReference>
<dbReference type="Pfam" id="PF00069">
    <property type="entry name" value="Pkinase"/>
    <property type="match status" value="1"/>
</dbReference>
<feature type="non-terminal residue" evidence="6">
    <location>
        <position position="547"/>
    </location>
</feature>
<dbReference type="SMART" id="SM00228">
    <property type="entry name" value="PDZ"/>
    <property type="match status" value="1"/>
</dbReference>
<dbReference type="PROSITE" id="PS50011">
    <property type="entry name" value="PROTEIN_KINASE_DOM"/>
    <property type="match status" value="1"/>
</dbReference>
<evidence type="ECO:0000313" key="6">
    <source>
        <dbReference type="EMBL" id="CAD7634248.1"/>
    </source>
</evidence>
<dbReference type="InterPro" id="IPR001452">
    <property type="entry name" value="SH3_domain"/>
</dbReference>
<dbReference type="GO" id="GO:0004672">
    <property type="term" value="F:protein kinase activity"/>
    <property type="evidence" value="ECO:0007669"/>
    <property type="project" value="InterPro"/>
</dbReference>
<dbReference type="Gene3D" id="2.30.30.40">
    <property type="entry name" value="SH3 Domains"/>
    <property type="match status" value="1"/>
</dbReference>
<dbReference type="Gene3D" id="1.10.510.10">
    <property type="entry name" value="Transferase(Phosphotransferase) domain 1"/>
    <property type="match status" value="1"/>
</dbReference>
<dbReference type="SMART" id="SM00220">
    <property type="entry name" value="S_TKc"/>
    <property type="match status" value="1"/>
</dbReference>
<dbReference type="EMBL" id="OC868840">
    <property type="protein sequence ID" value="CAD7634248.1"/>
    <property type="molecule type" value="Genomic_DNA"/>
</dbReference>
<keyword evidence="1 2" id="KW-0728">SH3 domain</keyword>
<dbReference type="InterPro" id="IPR050716">
    <property type="entry name" value="MAGUK"/>
</dbReference>
<dbReference type="EMBL" id="CAJPIZ010014265">
    <property type="protein sequence ID" value="CAG2114678.1"/>
    <property type="molecule type" value="Genomic_DNA"/>
</dbReference>
<dbReference type="InterPro" id="IPR011009">
    <property type="entry name" value="Kinase-like_dom_sf"/>
</dbReference>
<gene>
    <name evidence="6" type="ORF">OSB1V03_LOCUS14644</name>
</gene>
<sequence length="547" mass="62710">MSRVIDESTPFDDKYRLDLCIKTGRFSCIYRCTNKYKCDKFVVKIIDYSKFSFDDNLSLGTVMRDECQCYEKVVHKHIAQIYESYVLSNKIVCLVYEFIDGNNLLVEIVNRANAGYVYSENVISYYMNQVMEAIEYCHKSDIIHGNIKAENILMATNSSGAPIKLCGFGRTLVQHYFQRSPVQYYTQNNLFNSLSNPYLAPELSEEKALFTKSSDIYSCGILLLTLLCGSSLHFDPQIDFFSIEEKIWNSISDIAKELVLKMLKPNPNARITAQDVLDHKWLSIFDFISKSIKEWKLSIPELSAFETFEEALLRTQDMISEILVNESTYDCSSDSNQLENSISSHEIDDNISPLRLVQFQKTSNEPMGITLKLDEWGRCVVSRVMLGGLVDRQGTLHVGDVIREINGIPVSNQSVESLQTLLRDSKGNVFSFKILPNGRQRNHSSHCESYFRAQFDYNPKDDELIPSVEAGLTFNTGDILEVICKDDYYWWQSRKEGDKGSAGLMPSPELVEWRATHDANQKVKKDGANCTFFGKKKRRDKYLIKRN</sequence>
<dbReference type="Pfam" id="PF00595">
    <property type="entry name" value="PDZ"/>
    <property type="match status" value="1"/>
</dbReference>
<dbReference type="Gene3D" id="3.30.200.20">
    <property type="entry name" value="Phosphorylase Kinase, domain 1"/>
    <property type="match status" value="1"/>
</dbReference>
<accession>A0A7R9Q6A9</accession>
<evidence type="ECO:0000256" key="1">
    <source>
        <dbReference type="ARBA" id="ARBA00022443"/>
    </source>
</evidence>
<feature type="domain" description="SH3" evidence="3">
    <location>
        <begin position="446"/>
        <end position="515"/>
    </location>
</feature>
<dbReference type="PANTHER" id="PTHR23122">
    <property type="entry name" value="MEMBRANE-ASSOCIATED GUANYLATE KINASE MAGUK"/>
    <property type="match status" value="1"/>
</dbReference>
<dbReference type="InterPro" id="IPR036034">
    <property type="entry name" value="PDZ_sf"/>
</dbReference>
<dbReference type="SUPFAM" id="SSF50044">
    <property type="entry name" value="SH3-domain"/>
    <property type="match status" value="1"/>
</dbReference>
<proteinExistence type="predicted"/>
<dbReference type="InterPro" id="IPR000719">
    <property type="entry name" value="Prot_kinase_dom"/>
</dbReference>
<reference evidence="6" key="1">
    <citation type="submission" date="2020-11" db="EMBL/GenBank/DDBJ databases">
        <authorList>
            <person name="Tran Van P."/>
        </authorList>
    </citation>
    <scope>NUCLEOTIDE SEQUENCE</scope>
</reference>
<dbReference type="InterPro" id="IPR036028">
    <property type="entry name" value="SH3-like_dom_sf"/>
</dbReference>
<dbReference type="SUPFAM" id="SSF50156">
    <property type="entry name" value="PDZ domain-like"/>
    <property type="match status" value="1"/>
</dbReference>
<evidence type="ECO:0000256" key="2">
    <source>
        <dbReference type="PROSITE-ProRule" id="PRU00192"/>
    </source>
</evidence>
<feature type="domain" description="PDZ" evidence="5">
    <location>
        <begin position="356"/>
        <end position="429"/>
    </location>
</feature>
<dbReference type="SMART" id="SM00326">
    <property type="entry name" value="SH3"/>
    <property type="match status" value="1"/>
</dbReference>
<dbReference type="InterPro" id="IPR001478">
    <property type="entry name" value="PDZ"/>
</dbReference>
<feature type="domain" description="Protein kinase" evidence="4">
    <location>
        <begin position="15"/>
        <end position="282"/>
    </location>
</feature>
<dbReference type="GO" id="GO:0005524">
    <property type="term" value="F:ATP binding"/>
    <property type="evidence" value="ECO:0007669"/>
    <property type="project" value="InterPro"/>
</dbReference>
<dbReference type="AlphaFoldDB" id="A0A7R9Q6A9"/>
<organism evidence="6">
    <name type="scientific">Medioppia subpectinata</name>
    <dbReference type="NCBI Taxonomy" id="1979941"/>
    <lineage>
        <taxon>Eukaryota</taxon>
        <taxon>Metazoa</taxon>
        <taxon>Ecdysozoa</taxon>
        <taxon>Arthropoda</taxon>
        <taxon>Chelicerata</taxon>
        <taxon>Arachnida</taxon>
        <taxon>Acari</taxon>
        <taxon>Acariformes</taxon>
        <taxon>Sarcoptiformes</taxon>
        <taxon>Oribatida</taxon>
        <taxon>Brachypylina</taxon>
        <taxon>Oppioidea</taxon>
        <taxon>Oppiidae</taxon>
        <taxon>Medioppia</taxon>
    </lineage>
</organism>
<evidence type="ECO:0000313" key="7">
    <source>
        <dbReference type="Proteomes" id="UP000759131"/>
    </source>
</evidence>
<evidence type="ECO:0000259" key="5">
    <source>
        <dbReference type="PROSITE" id="PS50106"/>
    </source>
</evidence>
<dbReference type="SUPFAM" id="SSF56112">
    <property type="entry name" value="Protein kinase-like (PK-like)"/>
    <property type="match status" value="1"/>
</dbReference>
<dbReference type="PROSITE" id="PS50002">
    <property type="entry name" value="SH3"/>
    <property type="match status" value="1"/>
</dbReference>
<dbReference type="Gene3D" id="2.30.42.10">
    <property type="match status" value="1"/>
</dbReference>
<keyword evidence="7" id="KW-1185">Reference proteome</keyword>